<keyword evidence="2" id="KW-1185">Reference proteome</keyword>
<dbReference type="OrthoDB" id="117285at2759"/>
<sequence>DPNLWFKPADHEVTPETQRSSKIAEYRRSTTMDLLPGESRGYWKHHSPGKWFRQAKIAGKIHNEKAILLLDTGAEVSIVDTAFARKVGCYIDSSQTQDCAGIGDNVYQTEGRTRIKVTLAGSQVYFFDIWVGDLTGQQVILGMDFMVPAGIRLDLAYGSISLTDEVRIQLSGRRQLYSDKAKIVNWTRADEIHLGDEVLILHQDQRIGIWLAGDHVPRIPGFISIGSRRYVEWQNLALEATTDTRSEEKDIKIPLVPAVERSEYETLRAIPQRPKTTLIQCRKVEASQDQNMPDCLSSDNSPSEIRPLDLASVASEEVTVKEALEDRDQVTPGTWATNPLVQKTTDMEGLREEESRAWINYIRWRKIKEHRRRNAVGRICYQ</sequence>
<dbReference type="SUPFAM" id="SSF50630">
    <property type="entry name" value="Acid proteases"/>
    <property type="match status" value="1"/>
</dbReference>
<evidence type="ECO:0008006" key="3">
    <source>
        <dbReference type="Google" id="ProtNLM"/>
    </source>
</evidence>
<dbReference type="Pfam" id="PF13975">
    <property type="entry name" value="gag-asp_proteas"/>
    <property type="match status" value="1"/>
</dbReference>
<dbReference type="InterPro" id="IPR021109">
    <property type="entry name" value="Peptidase_aspartic_dom_sf"/>
</dbReference>
<dbReference type="Proteomes" id="UP000198211">
    <property type="component" value="Unassembled WGS sequence"/>
</dbReference>
<dbReference type="GO" id="GO:0004190">
    <property type="term" value="F:aspartic-type endopeptidase activity"/>
    <property type="evidence" value="ECO:0007669"/>
    <property type="project" value="InterPro"/>
</dbReference>
<evidence type="ECO:0000313" key="1">
    <source>
        <dbReference type="EMBL" id="OWY93467.1"/>
    </source>
</evidence>
<protein>
    <recommendedName>
        <fullName evidence="3">Peptidase A2 domain-containing protein</fullName>
    </recommendedName>
</protein>
<dbReference type="InterPro" id="IPR001969">
    <property type="entry name" value="Aspartic_peptidase_AS"/>
</dbReference>
<comment type="caution">
    <text evidence="1">The sequence shown here is derived from an EMBL/GenBank/DDBJ whole genome shotgun (WGS) entry which is preliminary data.</text>
</comment>
<organism evidence="1 2">
    <name type="scientific">Phytophthora megakarya</name>
    <dbReference type="NCBI Taxonomy" id="4795"/>
    <lineage>
        <taxon>Eukaryota</taxon>
        <taxon>Sar</taxon>
        <taxon>Stramenopiles</taxon>
        <taxon>Oomycota</taxon>
        <taxon>Peronosporomycetes</taxon>
        <taxon>Peronosporales</taxon>
        <taxon>Peronosporaceae</taxon>
        <taxon>Phytophthora</taxon>
    </lineage>
</organism>
<name>A0A225UJS1_9STRA</name>
<proteinExistence type="predicted"/>
<dbReference type="Gene3D" id="2.40.70.10">
    <property type="entry name" value="Acid Proteases"/>
    <property type="match status" value="1"/>
</dbReference>
<dbReference type="EMBL" id="NBNE01016037">
    <property type="protein sequence ID" value="OWY93467.1"/>
    <property type="molecule type" value="Genomic_DNA"/>
</dbReference>
<feature type="non-terminal residue" evidence="1">
    <location>
        <position position="1"/>
    </location>
</feature>
<evidence type="ECO:0000313" key="2">
    <source>
        <dbReference type="Proteomes" id="UP000198211"/>
    </source>
</evidence>
<gene>
    <name evidence="1" type="ORF">PHMEG_00037133</name>
</gene>
<dbReference type="GO" id="GO:0006508">
    <property type="term" value="P:proteolysis"/>
    <property type="evidence" value="ECO:0007669"/>
    <property type="project" value="InterPro"/>
</dbReference>
<accession>A0A225UJS1</accession>
<dbReference type="PROSITE" id="PS00141">
    <property type="entry name" value="ASP_PROTEASE"/>
    <property type="match status" value="1"/>
</dbReference>
<dbReference type="AlphaFoldDB" id="A0A225UJS1"/>
<reference evidence="2" key="1">
    <citation type="submission" date="2017-03" db="EMBL/GenBank/DDBJ databases">
        <title>Phytopthora megakarya and P. palmivora, two closely related causual agents of cacao black pod achieved similar genome size and gene model numbers by different mechanisms.</title>
        <authorList>
            <person name="Ali S."/>
            <person name="Shao J."/>
            <person name="Larry D.J."/>
            <person name="Kronmiller B."/>
            <person name="Shen D."/>
            <person name="Strem M.D."/>
            <person name="Melnick R.L."/>
            <person name="Guiltinan M.J."/>
            <person name="Tyler B.M."/>
            <person name="Meinhardt L.W."/>
            <person name="Bailey B.A."/>
        </authorList>
    </citation>
    <scope>NUCLEOTIDE SEQUENCE [LARGE SCALE GENOMIC DNA]</scope>
    <source>
        <strain evidence="2">zdho120</strain>
    </source>
</reference>